<dbReference type="AlphaFoldDB" id="A0A088E855"/>
<proteinExistence type="predicted"/>
<protein>
    <recommendedName>
        <fullName evidence="13">DUF1641 domain-containing protein</fullName>
    </recommendedName>
</protein>
<dbReference type="Proteomes" id="UP000062398">
    <property type="component" value="Chromosome"/>
</dbReference>
<dbReference type="Proteomes" id="UP000029084">
    <property type="component" value="Chromosome"/>
</dbReference>
<dbReference type="Proteomes" id="UP000056255">
    <property type="component" value="Chromosome"/>
</dbReference>
<dbReference type="EMBL" id="CP012173">
    <property type="protein sequence ID" value="AKV77237.1"/>
    <property type="molecule type" value="Genomic_DNA"/>
</dbReference>
<dbReference type="Pfam" id="PF07849">
    <property type="entry name" value="DUF1641"/>
    <property type="match status" value="1"/>
</dbReference>
<evidence type="ECO:0008006" key="13">
    <source>
        <dbReference type="Google" id="ProtNLM"/>
    </source>
</evidence>
<dbReference type="PANTHER" id="PTHR38433:SF1">
    <property type="entry name" value="DUF1641 DOMAIN-CONTAINING PROTEIN"/>
    <property type="match status" value="1"/>
</dbReference>
<evidence type="ECO:0000313" key="6">
    <source>
        <dbReference type="EMBL" id="AKV83964.1"/>
    </source>
</evidence>
<sequence length="196" mass="21725">MRLVETLEVQTIDKLMSPDNLMTINRVLDLLGTLDRMGILDLVNGALQDEELIGKIMGSIINDNTLSMVTQLNNLGSLMKVFMDKDVADDLQYVFKLLSSLRNSGLMDPIIGMLNDPETLGKVLGSLVNDKTLQLIENWNSTLDLVNAVGNALKQEHKPVKSVIDIYRMMKDPEVQNGLGLLFGIIKELGKIAKTK</sequence>
<organism evidence="1 7">
    <name type="scientific">Metallosphaera sedula</name>
    <dbReference type="NCBI Taxonomy" id="43687"/>
    <lineage>
        <taxon>Archaea</taxon>
        <taxon>Thermoproteota</taxon>
        <taxon>Thermoprotei</taxon>
        <taxon>Sulfolobales</taxon>
        <taxon>Sulfolobaceae</taxon>
        <taxon>Metallosphaera</taxon>
    </lineage>
</organism>
<dbReference type="Proteomes" id="UP000068832">
    <property type="component" value="Chromosome"/>
</dbReference>
<evidence type="ECO:0000313" key="7">
    <source>
        <dbReference type="Proteomes" id="UP000029084"/>
    </source>
</evidence>
<dbReference type="EMBL" id="CP012175">
    <property type="protein sequence ID" value="AKV81732.1"/>
    <property type="molecule type" value="Genomic_DNA"/>
</dbReference>
<dbReference type="EMBL" id="CP012172">
    <property type="protein sequence ID" value="AKV74999.1"/>
    <property type="molecule type" value="Genomic_DNA"/>
</dbReference>
<dbReference type="OMA" id="MARIRCC"/>
<evidence type="ECO:0000313" key="12">
    <source>
        <dbReference type="Proteomes" id="UP000068832"/>
    </source>
</evidence>
<evidence type="ECO:0000313" key="5">
    <source>
        <dbReference type="EMBL" id="AKV81732.1"/>
    </source>
</evidence>
<accession>A0A088E855</accession>
<reference evidence="9 10" key="2">
    <citation type="journal article" date="2015" name="Genome Announc.">
        <title>Complete Genome Sequences of Evolved Arsenate-Resistant Metallosphaera sedula Strains.</title>
        <authorList>
            <person name="Ai C."/>
            <person name="McCarthy S."/>
            <person name="Schackwitz W."/>
            <person name="Martin J."/>
            <person name="Lipzen A."/>
            <person name="Blum P."/>
        </authorList>
    </citation>
    <scope>NUCLEOTIDE SEQUENCE [LARGE SCALE GENOMIC DNA]</scope>
    <source>
        <strain evidence="4 10">ARS120-1</strain>
        <strain evidence="5 9">ARS120-2</strain>
        <strain evidence="2 12">ARS50-1</strain>
        <strain evidence="3 11">ARS50-2</strain>
    </source>
</reference>
<dbReference type="PANTHER" id="PTHR38433">
    <property type="match status" value="1"/>
</dbReference>
<dbReference type="EMBL" id="CP012176">
    <property type="protein sequence ID" value="AKV83964.1"/>
    <property type="molecule type" value="Genomic_DNA"/>
</dbReference>
<dbReference type="EMBL" id="CP012174">
    <property type="protein sequence ID" value="AKV79487.1"/>
    <property type="molecule type" value="Genomic_DNA"/>
</dbReference>
<reference evidence="6 8" key="3">
    <citation type="submission" date="2015-07" db="EMBL/GenBank/DDBJ databases">
        <title>Physiological, transcriptional responses and genome re-sequencing of acid resistant extremely thermoacidophilic Metallosphaera sedula SARC-M1.</title>
        <authorList>
            <person name="Ai C."/>
            <person name="McCarthy S."/>
            <person name="Eckrich V."/>
            <person name="Rudrappa D."/>
            <person name="Qiu G."/>
            <person name="Blum P."/>
        </authorList>
    </citation>
    <scope>NUCLEOTIDE SEQUENCE [LARGE SCALE GENOMIC DNA]</scope>
    <source>
        <strain evidence="6 8">SARC-M1</strain>
    </source>
</reference>
<dbReference type="Proteomes" id="UP000062475">
    <property type="component" value="Chromosome"/>
</dbReference>
<evidence type="ECO:0000313" key="11">
    <source>
        <dbReference type="Proteomes" id="UP000062475"/>
    </source>
</evidence>
<evidence type="ECO:0000313" key="9">
    <source>
        <dbReference type="Proteomes" id="UP000061362"/>
    </source>
</evidence>
<evidence type="ECO:0000313" key="1">
    <source>
        <dbReference type="EMBL" id="AIM28183.1"/>
    </source>
</evidence>
<evidence type="ECO:0000313" key="3">
    <source>
        <dbReference type="EMBL" id="AKV77237.1"/>
    </source>
</evidence>
<dbReference type="Proteomes" id="UP000061362">
    <property type="component" value="Chromosome"/>
</dbReference>
<evidence type="ECO:0000313" key="4">
    <source>
        <dbReference type="EMBL" id="AKV79487.1"/>
    </source>
</evidence>
<evidence type="ECO:0000313" key="2">
    <source>
        <dbReference type="EMBL" id="AKV74999.1"/>
    </source>
</evidence>
<evidence type="ECO:0000313" key="8">
    <source>
        <dbReference type="Proteomes" id="UP000056255"/>
    </source>
</evidence>
<reference evidence="1 7" key="1">
    <citation type="journal article" date="2014" name="J. Bacteriol.">
        <title>Role of an Archaeal PitA Transporter in the Copper and Arsenic Resistance of Metallosphaera sedula, an Extreme Thermoacidophile.</title>
        <authorList>
            <person name="McCarthy S."/>
            <person name="Ai C."/>
            <person name="Wheaton G."/>
            <person name="Tevatia R."/>
            <person name="Eckrich V."/>
            <person name="Kelly R."/>
            <person name="Blum P."/>
        </authorList>
    </citation>
    <scope>NUCLEOTIDE SEQUENCE [LARGE SCALE GENOMIC DNA]</scope>
    <source>
        <strain evidence="1 7">CuR1</strain>
    </source>
</reference>
<dbReference type="PATRIC" id="fig|43687.5.peg.2217"/>
<dbReference type="InterPro" id="IPR012440">
    <property type="entry name" value="DUF1641"/>
</dbReference>
<gene>
    <name evidence="1" type="ORF">HA72_2060</name>
    <name evidence="2" type="ORF">MsedA_2110</name>
    <name evidence="3" type="ORF">MsedB_2112</name>
    <name evidence="4" type="ORF">MsedC_2110</name>
    <name evidence="5" type="ORF">MsedD_2111</name>
    <name evidence="6" type="ORF">MsedE_2112</name>
</gene>
<name>A0A088E855_9CREN</name>
<dbReference type="EMBL" id="CP008822">
    <property type="protein sequence ID" value="AIM28183.1"/>
    <property type="molecule type" value="Genomic_DNA"/>
</dbReference>
<evidence type="ECO:0000313" key="10">
    <source>
        <dbReference type="Proteomes" id="UP000062398"/>
    </source>
</evidence>